<dbReference type="Proteomes" id="UP000313359">
    <property type="component" value="Unassembled WGS sequence"/>
</dbReference>
<organism evidence="3 4">
    <name type="scientific">Lentinus tigrinus ALCF2SS1-6</name>
    <dbReference type="NCBI Taxonomy" id="1328759"/>
    <lineage>
        <taxon>Eukaryota</taxon>
        <taxon>Fungi</taxon>
        <taxon>Dikarya</taxon>
        <taxon>Basidiomycota</taxon>
        <taxon>Agaricomycotina</taxon>
        <taxon>Agaricomycetes</taxon>
        <taxon>Polyporales</taxon>
        <taxon>Polyporaceae</taxon>
        <taxon>Lentinus</taxon>
    </lineage>
</organism>
<reference evidence="3" key="1">
    <citation type="journal article" date="2018" name="Genome Biol. Evol.">
        <title>Genomics and development of Lentinus tigrinus, a white-rot wood-decaying mushroom with dimorphic fruiting bodies.</title>
        <authorList>
            <person name="Wu B."/>
            <person name="Xu Z."/>
            <person name="Knudson A."/>
            <person name="Carlson A."/>
            <person name="Chen N."/>
            <person name="Kovaka S."/>
            <person name="LaButti K."/>
            <person name="Lipzen A."/>
            <person name="Pennachio C."/>
            <person name="Riley R."/>
            <person name="Schakwitz W."/>
            <person name="Umezawa K."/>
            <person name="Ohm R.A."/>
            <person name="Grigoriev I.V."/>
            <person name="Nagy L.G."/>
            <person name="Gibbons J."/>
            <person name="Hibbett D."/>
        </authorList>
    </citation>
    <scope>NUCLEOTIDE SEQUENCE [LARGE SCALE GENOMIC DNA]</scope>
    <source>
        <strain evidence="3">ALCF2SS1-6</strain>
    </source>
</reference>
<dbReference type="EMBL" id="ML122272">
    <property type="protein sequence ID" value="RPD59025.1"/>
    <property type="molecule type" value="Genomic_DNA"/>
</dbReference>
<sequence>MSGACAPVPLRELGPALQIHSARSSLDGRENDQLYRTSQHSSRYGLLPGSDHVPISATSTSNAFNSASSPALSAPESAQQLPATPPFVSALAQQAAQRAYTGRRTLYPIYEVPRYTNCPKVAPGHERYVIKPVATDFSLVMPPECYGWTAYTHPQGRLYFYSSDLTKNIYTDSDIRIHKVRVALHLFVDQLDGCDLVLYLRTTTSSNYDWCYYFADHHTHSLFWVEAFEFIPEVEEGDKIRPVNVPKHVEFYPDARGAPEQKEWTELSSALLLADLDVVTSPETTTVDYSPDKVLKRSALLDRAQVKDEEPAHAMIVLARLMSASMEFRWHNHHGQRTSETRILYATIVLTANISFLDLDGIPAFSHITSDISVVLSLMSILMGVVVQHYLGDKLGRASHVAQFGPGTRMMAAIYLSLPAALLYWSVNTFLMAFMGSIGGQPESALSSFIFIGIIAAFCTAMVYWSIFMIGFD</sequence>
<feature type="transmembrane region" description="Helical" evidence="2">
    <location>
        <begin position="446"/>
        <end position="472"/>
    </location>
</feature>
<keyword evidence="2" id="KW-0812">Transmembrane</keyword>
<dbReference type="OrthoDB" id="2657661at2759"/>
<evidence type="ECO:0000313" key="4">
    <source>
        <dbReference type="Proteomes" id="UP000313359"/>
    </source>
</evidence>
<protein>
    <recommendedName>
        <fullName evidence="5">WW domain-containing protein</fullName>
    </recommendedName>
</protein>
<name>A0A5C2S5H8_9APHY</name>
<gene>
    <name evidence="3" type="ORF">L227DRAFT_612408</name>
</gene>
<evidence type="ECO:0000256" key="2">
    <source>
        <dbReference type="SAM" id="Phobius"/>
    </source>
</evidence>
<feature type="transmembrane region" description="Helical" evidence="2">
    <location>
        <begin position="412"/>
        <end position="434"/>
    </location>
</feature>
<keyword evidence="2" id="KW-1133">Transmembrane helix</keyword>
<feature type="region of interest" description="Disordered" evidence="1">
    <location>
        <begin position="57"/>
        <end position="79"/>
    </location>
</feature>
<keyword evidence="4" id="KW-1185">Reference proteome</keyword>
<evidence type="ECO:0000313" key="3">
    <source>
        <dbReference type="EMBL" id="RPD59025.1"/>
    </source>
</evidence>
<accession>A0A5C2S5H8</accession>
<evidence type="ECO:0000256" key="1">
    <source>
        <dbReference type="SAM" id="MobiDB-lite"/>
    </source>
</evidence>
<proteinExistence type="predicted"/>
<keyword evidence="2" id="KW-0472">Membrane</keyword>
<dbReference type="AlphaFoldDB" id="A0A5C2S5H8"/>
<feature type="transmembrane region" description="Helical" evidence="2">
    <location>
        <begin position="372"/>
        <end position="391"/>
    </location>
</feature>
<evidence type="ECO:0008006" key="5">
    <source>
        <dbReference type="Google" id="ProtNLM"/>
    </source>
</evidence>
<feature type="compositionally biased region" description="Low complexity" evidence="1">
    <location>
        <begin position="57"/>
        <end position="78"/>
    </location>
</feature>